<name>A0A8S1HV13_9PELO</name>
<sequence length="127" mass="15162">MAEKNSRTCDICNKQFANTSACRLHRVKSHRMVDDITDKRLFDRTSEKARLIYHCPNEKCLERAVKFEGMRNLRQHYVRVHTEKKHTCECGYRTALQKDFIYHQRVRCQLLKLQATDEPIIHHSDFA</sequence>
<evidence type="ECO:0000313" key="2">
    <source>
        <dbReference type="EMBL" id="CAD6199130.1"/>
    </source>
</evidence>
<dbReference type="GO" id="GO:0045944">
    <property type="term" value="P:positive regulation of transcription by RNA polymerase II"/>
    <property type="evidence" value="ECO:0007669"/>
    <property type="project" value="InterPro"/>
</dbReference>
<dbReference type="PROSITE" id="PS00028">
    <property type="entry name" value="ZINC_FINGER_C2H2_1"/>
    <property type="match status" value="1"/>
</dbReference>
<dbReference type="Gene3D" id="3.30.160.60">
    <property type="entry name" value="Classic Zinc Finger"/>
    <property type="match status" value="1"/>
</dbReference>
<dbReference type="GO" id="GO:0000981">
    <property type="term" value="F:DNA-binding transcription factor activity, RNA polymerase II-specific"/>
    <property type="evidence" value="ECO:0007669"/>
    <property type="project" value="TreeGrafter"/>
</dbReference>
<protein>
    <recommendedName>
        <fullName evidence="1">C2H2-type domain-containing protein</fullName>
    </recommendedName>
</protein>
<dbReference type="GO" id="GO:0000976">
    <property type="term" value="F:transcription cis-regulatory region binding"/>
    <property type="evidence" value="ECO:0007669"/>
    <property type="project" value="InterPro"/>
</dbReference>
<dbReference type="OrthoDB" id="6354171at2759"/>
<proteinExistence type="predicted"/>
<keyword evidence="3" id="KW-1185">Reference proteome</keyword>
<reference evidence="2" key="1">
    <citation type="submission" date="2020-10" db="EMBL/GenBank/DDBJ databases">
        <authorList>
            <person name="Kikuchi T."/>
        </authorList>
    </citation>
    <scope>NUCLEOTIDE SEQUENCE</scope>
    <source>
        <strain evidence="2">NKZ352</strain>
    </source>
</reference>
<dbReference type="GO" id="GO:0005634">
    <property type="term" value="C:nucleus"/>
    <property type="evidence" value="ECO:0007669"/>
    <property type="project" value="TreeGrafter"/>
</dbReference>
<dbReference type="SMART" id="SM00355">
    <property type="entry name" value="ZnF_C2H2"/>
    <property type="match status" value="2"/>
</dbReference>
<gene>
    <name evidence="2" type="ORF">CAUJ_LOCUS15034</name>
</gene>
<dbReference type="Proteomes" id="UP000835052">
    <property type="component" value="Unassembled WGS sequence"/>
</dbReference>
<organism evidence="2 3">
    <name type="scientific">Caenorhabditis auriculariae</name>
    <dbReference type="NCBI Taxonomy" id="2777116"/>
    <lineage>
        <taxon>Eukaryota</taxon>
        <taxon>Metazoa</taxon>
        <taxon>Ecdysozoa</taxon>
        <taxon>Nematoda</taxon>
        <taxon>Chromadorea</taxon>
        <taxon>Rhabditida</taxon>
        <taxon>Rhabditina</taxon>
        <taxon>Rhabditomorpha</taxon>
        <taxon>Rhabditoidea</taxon>
        <taxon>Rhabditidae</taxon>
        <taxon>Peloderinae</taxon>
        <taxon>Caenorhabditis</taxon>
    </lineage>
</organism>
<dbReference type="EMBL" id="CAJGYM010000156">
    <property type="protein sequence ID" value="CAD6199130.1"/>
    <property type="molecule type" value="Genomic_DNA"/>
</dbReference>
<evidence type="ECO:0000313" key="3">
    <source>
        <dbReference type="Proteomes" id="UP000835052"/>
    </source>
</evidence>
<dbReference type="InterPro" id="IPR013087">
    <property type="entry name" value="Znf_C2H2_type"/>
</dbReference>
<dbReference type="InterPro" id="IPR055303">
    <property type="entry name" value="ATMIN"/>
</dbReference>
<dbReference type="PANTHER" id="PTHR46664:SF1">
    <property type="entry name" value="ATM INTERACTOR"/>
    <property type="match status" value="1"/>
</dbReference>
<evidence type="ECO:0000259" key="1">
    <source>
        <dbReference type="PROSITE" id="PS00028"/>
    </source>
</evidence>
<feature type="domain" description="C2H2-type" evidence="1">
    <location>
        <begin position="9"/>
        <end position="30"/>
    </location>
</feature>
<dbReference type="AlphaFoldDB" id="A0A8S1HV13"/>
<accession>A0A8S1HV13</accession>
<dbReference type="PANTHER" id="PTHR46664">
    <property type="entry name" value="ATM INTERACTOR"/>
    <property type="match status" value="1"/>
</dbReference>
<comment type="caution">
    <text evidence="2">The sequence shown here is derived from an EMBL/GenBank/DDBJ whole genome shotgun (WGS) entry which is preliminary data.</text>
</comment>